<reference evidence="1" key="1">
    <citation type="submission" date="2015-10" db="EMBL/GenBank/DDBJ databases">
        <authorList>
            <person name="Martinez-Garcia P.J."/>
            <person name="Crepeau M.W."/>
            <person name="Puiu D."/>
            <person name="Gonzalez-Ibeas D."/>
            <person name="Whalen J."/>
            <person name="Stevens K."/>
            <person name="Paul R."/>
            <person name="Butterfield T."/>
            <person name="Britton M."/>
            <person name="Reagan R."/>
            <person name="Chakraborty S."/>
            <person name="Walawage S.L."/>
            <person name="Vasquez-Gross H.A."/>
            <person name="Cardeno C."/>
            <person name="Famula R."/>
            <person name="Pratt K."/>
            <person name="Kuruganti S."/>
            <person name="Aradhya M.K."/>
            <person name="Leslie C.A."/>
            <person name="Dandekar A.M."/>
            <person name="Salzberg S.L."/>
            <person name="Wegrzyn J.L."/>
            <person name="Langley C.H."/>
            <person name="Neale D.B."/>
        </authorList>
    </citation>
    <scope>NUCLEOTIDE SEQUENCE</scope>
    <source>
        <tissue evidence="1">Leaves</tissue>
    </source>
</reference>
<comment type="caution">
    <text evidence="1">The sequence shown here is derived from an EMBL/GenBank/DDBJ whole genome shotgun (WGS) entry which is preliminary data.</text>
</comment>
<organism evidence="1 2">
    <name type="scientific">Juglans regia</name>
    <name type="common">English walnut</name>
    <dbReference type="NCBI Taxonomy" id="51240"/>
    <lineage>
        <taxon>Eukaryota</taxon>
        <taxon>Viridiplantae</taxon>
        <taxon>Streptophyta</taxon>
        <taxon>Embryophyta</taxon>
        <taxon>Tracheophyta</taxon>
        <taxon>Spermatophyta</taxon>
        <taxon>Magnoliopsida</taxon>
        <taxon>eudicotyledons</taxon>
        <taxon>Gunneridae</taxon>
        <taxon>Pentapetalae</taxon>
        <taxon>rosids</taxon>
        <taxon>fabids</taxon>
        <taxon>Fagales</taxon>
        <taxon>Juglandaceae</taxon>
        <taxon>Juglans</taxon>
    </lineage>
</organism>
<evidence type="ECO:0000313" key="1">
    <source>
        <dbReference type="EMBL" id="KAF5447260.1"/>
    </source>
</evidence>
<reference evidence="1" key="2">
    <citation type="submission" date="2020-03" db="EMBL/GenBank/DDBJ databases">
        <title>Walnut 2.0.</title>
        <authorList>
            <person name="Marrano A."/>
            <person name="Britton M."/>
            <person name="Zimin A.V."/>
            <person name="Zaini P.A."/>
            <person name="Workman R."/>
            <person name="Puiu D."/>
            <person name="Bianco L."/>
            <person name="Allen B.J."/>
            <person name="Troggio M."/>
            <person name="Leslie C.A."/>
            <person name="Timp W."/>
            <person name="Dendekar A."/>
            <person name="Salzberg S.L."/>
            <person name="Neale D.B."/>
        </authorList>
    </citation>
    <scope>NUCLEOTIDE SEQUENCE</scope>
    <source>
        <tissue evidence="1">Leaves</tissue>
    </source>
</reference>
<protein>
    <submittedName>
        <fullName evidence="1">Uncharacterized protein</fullName>
    </submittedName>
</protein>
<evidence type="ECO:0000313" key="2">
    <source>
        <dbReference type="Proteomes" id="UP000619265"/>
    </source>
</evidence>
<accession>A0A833TDU1</accession>
<dbReference type="Gramene" id="Jr14_14400_p1">
    <property type="protein sequence ID" value="cds.Jr14_14400_p1"/>
    <property type="gene ID" value="Jr14_14400"/>
</dbReference>
<dbReference type="Proteomes" id="UP000619265">
    <property type="component" value="Unassembled WGS sequence"/>
</dbReference>
<dbReference type="EMBL" id="LIHL02000014">
    <property type="protein sequence ID" value="KAF5447260.1"/>
    <property type="molecule type" value="Genomic_DNA"/>
</dbReference>
<gene>
    <name evidence="1" type="ORF">F2P56_032827</name>
</gene>
<name>A0A833TDU1_JUGRE</name>
<sequence>MMLFGPFLWIAARGRMVLILVFFKSYWHIVSRDVIEAVVDFFSGGFLPRFYTASYLVLIPKVENPSSFDKFRPISLCSVIYKNHSVWRVKQGDLSFWWDHWVGEGPLCDEFQVMELPSLKLVDCKLVDGWNIELFQRLVGIEKTDVLLEKLGNVKVGDDVLIWLPNGDGKFSTRSAWECI</sequence>
<feature type="non-terminal residue" evidence="1">
    <location>
        <position position="180"/>
    </location>
</feature>
<dbReference type="AlphaFoldDB" id="A0A833TDU1"/>
<proteinExistence type="predicted"/>